<dbReference type="PROSITE" id="PS51257">
    <property type="entry name" value="PROKAR_LIPOPROTEIN"/>
    <property type="match status" value="1"/>
</dbReference>
<proteinExistence type="predicted"/>
<comment type="caution">
    <text evidence="2">The sequence shown here is derived from an EMBL/GenBank/DDBJ whole genome shotgun (WGS) entry which is preliminary data.</text>
</comment>
<dbReference type="InterPro" id="IPR019606">
    <property type="entry name" value="GerMN"/>
</dbReference>
<dbReference type="EMBL" id="JAFLCK010000003">
    <property type="protein sequence ID" value="MBN8659421.1"/>
    <property type="molecule type" value="Genomic_DNA"/>
</dbReference>
<evidence type="ECO:0000313" key="2">
    <source>
        <dbReference type="EMBL" id="MBN8659421.1"/>
    </source>
</evidence>
<feature type="domain" description="GerMN" evidence="1">
    <location>
        <begin position="93"/>
        <end position="184"/>
    </location>
</feature>
<reference evidence="2" key="1">
    <citation type="submission" date="2021-02" db="EMBL/GenBank/DDBJ databases">
        <title>Genome-Resolved Metagenomics of a Microbial Community Performing Photosynthetic Biological Nutrient Removal.</title>
        <authorList>
            <person name="Mcdaniel E.A."/>
        </authorList>
    </citation>
    <scope>NUCLEOTIDE SEQUENCE</scope>
    <source>
        <strain evidence="2">UWPOB_OBS1</strain>
    </source>
</reference>
<organism evidence="2 3">
    <name type="scientific">Candidatus Obscuribacter phosphatis</name>
    <dbReference type="NCBI Taxonomy" id="1906157"/>
    <lineage>
        <taxon>Bacteria</taxon>
        <taxon>Bacillati</taxon>
        <taxon>Candidatus Melainabacteria</taxon>
        <taxon>Candidatus Obscuribacterales</taxon>
        <taxon>Candidatus Obscuribacteraceae</taxon>
        <taxon>Candidatus Obscuribacter</taxon>
    </lineage>
</organism>
<dbReference type="SMART" id="SM00909">
    <property type="entry name" value="Germane"/>
    <property type="match status" value="1"/>
</dbReference>
<accession>A0A8J7TKY1</accession>
<evidence type="ECO:0000259" key="1">
    <source>
        <dbReference type="SMART" id="SM00909"/>
    </source>
</evidence>
<dbReference type="Proteomes" id="UP000664277">
    <property type="component" value="Unassembled WGS sequence"/>
</dbReference>
<dbReference type="Pfam" id="PF10646">
    <property type="entry name" value="Germane"/>
    <property type="match status" value="1"/>
</dbReference>
<name>A0A8J7TKY1_9BACT</name>
<gene>
    <name evidence="2" type="ORF">J0M35_03590</name>
</gene>
<evidence type="ECO:0000313" key="3">
    <source>
        <dbReference type="Proteomes" id="UP000664277"/>
    </source>
</evidence>
<sequence>MKHLFLSCSAGLLLLPVFLLGLGAGLALGGCAGRETLSEGDLKVKLLKRQSRNEGSAAATELPLWFVRPQGDSLVFEKVLRPYKGPSTAIDRLDFAVRELAEGPHGDEAAQGLASELPRGTVLIDVRKKNGGELIVNLSRSFVQGGGIDSFDTRMEQLRRTVASVAGKAKVYLYIEGERLDRTVGEGLEIKQPIN</sequence>
<protein>
    <submittedName>
        <fullName evidence="2">GerMN domain-containing protein</fullName>
    </submittedName>
</protein>
<dbReference type="AlphaFoldDB" id="A0A8J7TKY1"/>